<dbReference type="PANTHER" id="PTHR10039:SF16">
    <property type="entry name" value="GPI INOSITOL-DEACYLASE"/>
    <property type="match status" value="1"/>
</dbReference>
<feature type="domain" description="Nephrocystin 3-like N-terminal" evidence="2">
    <location>
        <begin position="1"/>
        <end position="91"/>
    </location>
</feature>
<keyword evidence="1" id="KW-0677">Repeat</keyword>
<dbReference type="OrthoDB" id="1577640at2759"/>
<keyword evidence="4" id="KW-1185">Reference proteome</keyword>
<dbReference type="EMBL" id="ML976686">
    <property type="protein sequence ID" value="KAF1972443.1"/>
    <property type="molecule type" value="Genomic_DNA"/>
</dbReference>
<dbReference type="InterPro" id="IPR056884">
    <property type="entry name" value="NPHP3-like_N"/>
</dbReference>
<dbReference type="AlphaFoldDB" id="A0A6A5V4S6"/>
<accession>A0A6A5V4S6</accession>
<organism evidence="3 4">
    <name type="scientific">Bimuria novae-zelandiae CBS 107.79</name>
    <dbReference type="NCBI Taxonomy" id="1447943"/>
    <lineage>
        <taxon>Eukaryota</taxon>
        <taxon>Fungi</taxon>
        <taxon>Dikarya</taxon>
        <taxon>Ascomycota</taxon>
        <taxon>Pezizomycotina</taxon>
        <taxon>Dothideomycetes</taxon>
        <taxon>Pleosporomycetidae</taxon>
        <taxon>Pleosporales</taxon>
        <taxon>Massarineae</taxon>
        <taxon>Didymosphaeriaceae</taxon>
        <taxon>Bimuria</taxon>
    </lineage>
</organism>
<proteinExistence type="predicted"/>
<evidence type="ECO:0000313" key="3">
    <source>
        <dbReference type="EMBL" id="KAF1972443.1"/>
    </source>
</evidence>
<dbReference type="Proteomes" id="UP000800036">
    <property type="component" value="Unassembled WGS sequence"/>
</dbReference>
<name>A0A6A5V4S6_9PLEO</name>
<evidence type="ECO:0000313" key="4">
    <source>
        <dbReference type="Proteomes" id="UP000800036"/>
    </source>
</evidence>
<dbReference type="PANTHER" id="PTHR10039">
    <property type="entry name" value="AMELOGENIN"/>
    <property type="match status" value="1"/>
</dbReference>
<gene>
    <name evidence="3" type="ORF">BU23DRAFT_643610</name>
</gene>
<evidence type="ECO:0000256" key="1">
    <source>
        <dbReference type="ARBA" id="ARBA00022737"/>
    </source>
</evidence>
<reference evidence="3" key="1">
    <citation type="journal article" date="2020" name="Stud. Mycol.">
        <title>101 Dothideomycetes genomes: a test case for predicting lifestyles and emergence of pathogens.</title>
        <authorList>
            <person name="Haridas S."/>
            <person name="Albert R."/>
            <person name="Binder M."/>
            <person name="Bloem J."/>
            <person name="Labutti K."/>
            <person name="Salamov A."/>
            <person name="Andreopoulos B."/>
            <person name="Baker S."/>
            <person name="Barry K."/>
            <person name="Bills G."/>
            <person name="Bluhm B."/>
            <person name="Cannon C."/>
            <person name="Castanera R."/>
            <person name="Culley D."/>
            <person name="Daum C."/>
            <person name="Ezra D."/>
            <person name="Gonzalez J."/>
            <person name="Henrissat B."/>
            <person name="Kuo A."/>
            <person name="Liang C."/>
            <person name="Lipzen A."/>
            <person name="Lutzoni F."/>
            <person name="Magnuson J."/>
            <person name="Mondo S."/>
            <person name="Nolan M."/>
            <person name="Ohm R."/>
            <person name="Pangilinan J."/>
            <person name="Park H.-J."/>
            <person name="Ramirez L."/>
            <person name="Alfaro M."/>
            <person name="Sun H."/>
            <person name="Tritt A."/>
            <person name="Yoshinaga Y."/>
            <person name="Zwiers L.-H."/>
            <person name="Turgeon B."/>
            <person name="Goodwin S."/>
            <person name="Spatafora J."/>
            <person name="Crous P."/>
            <person name="Grigoriev I."/>
        </authorList>
    </citation>
    <scope>NUCLEOTIDE SEQUENCE</scope>
    <source>
        <strain evidence="3">CBS 107.79</strain>
    </source>
</reference>
<protein>
    <recommendedName>
        <fullName evidence="2">Nephrocystin 3-like N-terminal domain-containing protein</fullName>
    </recommendedName>
</protein>
<sequence length="166" mass="19200">MLRSLIWQLSQQSDQIPASLDDLFSSCESGQRQPSVDALQKGLRLIIQELLQAYVVLDALDECAQRAELMETLETIAGWRLQNLHLLVTSRREQDIESTLEEFIDNQSRICLQSALVDKDIQLYVQHRLATDKILQKWRKDDVRQEIKTILRDRANGMQAFYSGLI</sequence>
<dbReference type="Pfam" id="PF24883">
    <property type="entry name" value="NPHP3_N"/>
    <property type="match status" value="1"/>
</dbReference>
<evidence type="ECO:0000259" key="2">
    <source>
        <dbReference type="Pfam" id="PF24883"/>
    </source>
</evidence>